<dbReference type="KEGG" id="apac:S7S_12370"/>
<dbReference type="HAMAP" id="MF_00101">
    <property type="entry name" value="AcpS"/>
    <property type="match status" value="1"/>
</dbReference>
<protein>
    <recommendedName>
        <fullName evidence="8">Holo-[acyl-carrier-protein] synthase</fullName>
        <shortName evidence="8">Holo-ACP synthase</shortName>
        <ecNumber evidence="8">2.7.8.7</ecNumber>
    </recommendedName>
    <alternativeName>
        <fullName evidence="8">4'-phosphopantetheinyl transferase AcpS</fullName>
    </alternativeName>
</protein>
<comment type="subcellular location">
    <subcellularLocation>
        <location evidence="8">Cytoplasm</location>
    </subcellularLocation>
</comment>
<keyword evidence="6 8" id="KW-0443">Lipid metabolism</keyword>
<keyword evidence="11" id="KW-1185">Reference proteome</keyword>
<dbReference type="STRING" id="391936.S7S_12370"/>
<evidence type="ECO:0000256" key="1">
    <source>
        <dbReference type="ARBA" id="ARBA00022516"/>
    </source>
</evidence>
<keyword evidence="1 8" id="KW-0444">Lipid biosynthesis</keyword>
<dbReference type="Gene3D" id="3.90.470.20">
    <property type="entry name" value="4'-phosphopantetheinyl transferase domain"/>
    <property type="match status" value="1"/>
</dbReference>
<dbReference type="GO" id="GO:0000287">
    <property type="term" value="F:magnesium ion binding"/>
    <property type="evidence" value="ECO:0007669"/>
    <property type="project" value="UniProtKB-UniRule"/>
</dbReference>
<dbReference type="HOGENOM" id="CLU_089696_3_1_6"/>
<organism evidence="10 11">
    <name type="scientific">Isoalcanivorax pacificus W11-5</name>
    <dbReference type="NCBI Taxonomy" id="391936"/>
    <lineage>
        <taxon>Bacteria</taxon>
        <taxon>Pseudomonadati</taxon>
        <taxon>Pseudomonadota</taxon>
        <taxon>Gammaproteobacteria</taxon>
        <taxon>Oceanospirillales</taxon>
        <taxon>Alcanivoracaceae</taxon>
        <taxon>Isoalcanivorax</taxon>
    </lineage>
</organism>
<comment type="similarity">
    <text evidence="8">Belongs to the P-Pant transferase superfamily. AcpS family.</text>
</comment>
<dbReference type="GO" id="GO:0008897">
    <property type="term" value="F:holo-[acyl-carrier-protein] synthase activity"/>
    <property type="evidence" value="ECO:0007669"/>
    <property type="project" value="UniProtKB-UniRule"/>
</dbReference>
<keyword evidence="3 8" id="KW-0479">Metal-binding</keyword>
<reference evidence="10 11" key="1">
    <citation type="journal article" date="2012" name="J. Bacteriol.">
        <title>Genome sequence of an alkane-degrading bacterium, Alcanivorax pacificus type strain W11-5, isolated from deep sea sediment.</title>
        <authorList>
            <person name="Lai Q."/>
            <person name="Shao Z."/>
        </authorList>
    </citation>
    <scope>NUCLEOTIDE SEQUENCE [LARGE SCALE GENOMIC DNA]</scope>
    <source>
        <strain evidence="10 11">W11-5</strain>
    </source>
</reference>
<evidence type="ECO:0000256" key="8">
    <source>
        <dbReference type="HAMAP-Rule" id="MF_00101"/>
    </source>
</evidence>
<keyword evidence="8" id="KW-0963">Cytoplasm</keyword>
<dbReference type="NCBIfam" id="TIGR00556">
    <property type="entry name" value="pantethn_trn"/>
    <property type="match status" value="1"/>
</dbReference>
<dbReference type="GO" id="GO:0006633">
    <property type="term" value="P:fatty acid biosynthetic process"/>
    <property type="evidence" value="ECO:0007669"/>
    <property type="project" value="UniProtKB-UniRule"/>
</dbReference>
<feature type="domain" description="4'-phosphopantetheinyl transferase" evidence="9">
    <location>
        <begin position="4"/>
        <end position="120"/>
    </location>
</feature>
<keyword evidence="5 8" id="KW-0460">Magnesium</keyword>
<keyword evidence="4 8" id="KW-0276">Fatty acid metabolism</keyword>
<dbReference type="EMBL" id="CP004387">
    <property type="protein sequence ID" value="AJD48886.1"/>
    <property type="molecule type" value="Genomic_DNA"/>
</dbReference>
<evidence type="ECO:0000256" key="2">
    <source>
        <dbReference type="ARBA" id="ARBA00022679"/>
    </source>
</evidence>
<comment type="catalytic activity">
    <reaction evidence="8">
        <text>apo-[ACP] + CoA = holo-[ACP] + adenosine 3',5'-bisphosphate + H(+)</text>
        <dbReference type="Rhea" id="RHEA:12068"/>
        <dbReference type="Rhea" id="RHEA-COMP:9685"/>
        <dbReference type="Rhea" id="RHEA-COMP:9690"/>
        <dbReference type="ChEBI" id="CHEBI:15378"/>
        <dbReference type="ChEBI" id="CHEBI:29999"/>
        <dbReference type="ChEBI" id="CHEBI:57287"/>
        <dbReference type="ChEBI" id="CHEBI:58343"/>
        <dbReference type="ChEBI" id="CHEBI:64479"/>
        <dbReference type="EC" id="2.7.8.7"/>
    </reaction>
</comment>
<gene>
    <name evidence="8" type="primary">acpS</name>
    <name evidence="10" type="ORF">S7S_12370</name>
</gene>
<comment type="cofactor">
    <cofactor evidence="8">
        <name>Mg(2+)</name>
        <dbReference type="ChEBI" id="CHEBI:18420"/>
    </cofactor>
</comment>
<dbReference type="SUPFAM" id="SSF56214">
    <property type="entry name" value="4'-phosphopantetheinyl transferase"/>
    <property type="match status" value="1"/>
</dbReference>
<dbReference type="InterPro" id="IPR002582">
    <property type="entry name" value="ACPS"/>
</dbReference>
<feature type="binding site" evidence="8">
    <location>
        <position position="8"/>
    </location>
    <ligand>
        <name>Mg(2+)</name>
        <dbReference type="ChEBI" id="CHEBI:18420"/>
    </ligand>
</feature>
<keyword evidence="7 8" id="KW-0275">Fatty acid biosynthesis</keyword>
<dbReference type="InterPro" id="IPR008278">
    <property type="entry name" value="4-PPantetheinyl_Trfase_dom"/>
</dbReference>
<evidence type="ECO:0000256" key="7">
    <source>
        <dbReference type="ARBA" id="ARBA00023160"/>
    </source>
</evidence>
<proteinExistence type="inferred from homology"/>
<evidence type="ECO:0000256" key="5">
    <source>
        <dbReference type="ARBA" id="ARBA00022842"/>
    </source>
</evidence>
<dbReference type="AlphaFoldDB" id="A0A0B4XP52"/>
<sequence>MIVGIGTDIVSVARIDAAWARRGEALAERLLHPDELRIQRAHATPVRWLAKRFAAKEALLKALGTGLRQGLRWTDMAVLPDALGRPQVFWSGAGAARLGQIGNCRTHVSISDERDYVLAFAVIESGA</sequence>
<evidence type="ECO:0000256" key="3">
    <source>
        <dbReference type="ARBA" id="ARBA00022723"/>
    </source>
</evidence>
<evidence type="ECO:0000259" key="9">
    <source>
        <dbReference type="Pfam" id="PF01648"/>
    </source>
</evidence>
<dbReference type="Pfam" id="PF01648">
    <property type="entry name" value="ACPS"/>
    <property type="match status" value="1"/>
</dbReference>
<dbReference type="InterPro" id="IPR037143">
    <property type="entry name" value="4-PPantetheinyl_Trfase_dom_sf"/>
</dbReference>
<accession>A0A0B4XP52</accession>
<dbReference type="NCBIfam" id="TIGR00516">
    <property type="entry name" value="acpS"/>
    <property type="match status" value="1"/>
</dbReference>
<dbReference type="OrthoDB" id="517356at2"/>
<dbReference type="GO" id="GO:0005737">
    <property type="term" value="C:cytoplasm"/>
    <property type="evidence" value="ECO:0007669"/>
    <property type="project" value="UniProtKB-SubCell"/>
</dbReference>
<dbReference type="InterPro" id="IPR004568">
    <property type="entry name" value="Ppantetheine-prot_Trfase_dom"/>
</dbReference>
<dbReference type="RefSeq" id="WP_008738798.1">
    <property type="nucleotide sequence ID" value="NZ_CP004387.1"/>
</dbReference>
<feature type="binding site" evidence="8">
    <location>
        <position position="57"/>
    </location>
    <ligand>
        <name>Mg(2+)</name>
        <dbReference type="ChEBI" id="CHEBI:18420"/>
    </ligand>
</feature>
<comment type="function">
    <text evidence="8">Transfers the 4'-phosphopantetheine moiety from coenzyme A to a Ser of acyl-carrier-protein.</text>
</comment>
<name>A0A0B4XP52_9GAMM</name>
<evidence type="ECO:0000256" key="4">
    <source>
        <dbReference type="ARBA" id="ARBA00022832"/>
    </source>
</evidence>
<evidence type="ECO:0000313" key="10">
    <source>
        <dbReference type="EMBL" id="AJD48886.1"/>
    </source>
</evidence>
<keyword evidence="2 8" id="KW-0808">Transferase</keyword>
<evidence type="ECO:0000256" key="6">
    <source>
        <dbReference type="ARBA" id="ARBA00023098"/>
    </source>
</evidence>
<evidence type="ECO:0000313" key="11">
    <source>
        <dbReference type="Proteomes" id="UP000006764"/>
    </source>
</evidence>
<dbReference type="EC" id="2.7.8.7" evidence="8"/>
<dbReference type="Proteomes" id="UP000006764">
    <property type="component" value="Chromosome"/>
</dbReference>